<dbReference type="CDD" id="cd00085">
    <property type="entry name" value="HNHc"/>
    <property type="match status" value="1"/>
</dbReference>
<name>A0A1Z2KXZ3_9ACTN</name>
<dbReference type="Proteomes" id="UP000195755">
    <property type="component" value="Chromosome"/>
</dbReference>
<organism evidence="1 2">
    <name type="scientific">Streptomyces albireticuli</name>
    <dbReference type="NCBI Taxonomy" id="1940"/>
    <lineage>
        <taxon>Bacteria</taxon>
        <taxon>Bacillati</taxon>
        <taxon>Actinomycetota</taxon>
        <taxon>Actinomycetes</taxon>
        <taxon>Kitasatosporales</taxon>
        <taxon>Streptomycetaceae</taxon>
        <taxon>Streptomyces</taxon>
    </lineage>
</organism>
<sequence>MSRGGSWDLDNLWVLCGKCHALKTYYEDRHD</sequence>
<proteinExistence type="predicted"/>
<evidence type="ECO:0000313" key="2">
    <source>
        <dbReference type="Proteomes" id="UP000195755"/>
    </source>
</evidence>
<dbReference type="KEGG" id="salj:SMD11_1238"/>
<protein>
    <recommendedName>
        <fullName evidence="3">HNH domain-containing protein</fullName>
    </recommendedName>
</protein>
<dbReference type="AlphaFoldDB" id="A0A1Z2KXZ3"/>
<gene>
    <name evidence="1" type="ORF">SMD11_1238</name>
</gene>
<evidence type="ECO:0000313" key="1">
    <source>
        <dbReference type="EMBL" id="ARZ66899.1"/>
    </source>
</evidence>
<reference evidence="1 2" key="1">
    <citation type="submission" date="2017-06" db="EMBL/GenBank/DDBJ databases">
        <title>Streptomyces albireticuli Genome sequencing and assembly.</title>
        <authorList>
            <person name="Wang Y."/>
            <person name="Du B."/>
            <person name="Ding Y."/>
            <person name="Liu H."/>
            <person name="Hou Q."/>
            <person name="Liu K."/>
            <person name="Yao L."/>
            <person name="Wang C."/>
        </authorList>
    </citation>
    <scope>NUCLEOTIDE SEQUENCE [LARGE SCALE GENOMIC DNA]</scope>
    <source>
        <strain evidence="1 2">MDJK11</strain>
    </source>
</reference>
<evidence type="ECO:0008006" key="3">
    <source>
        <dbReference type="Google" id="ProtNLM"/>
    </source>
</evidence>
<dbReference type="EMBL" id="CP021744">
    <property type="protein sequence ID" value="ARZ66899.1"/>
    <property type="molecule type" value="Genomic_DNA"/>
</dbReference>
<dbReference type="InterPro" id="IPR003615">
    <property type="entry name" value="HNH_nuc"/>
</dbReference>
<accession>A0A1Z2KXZ3</accession>